<organism evidence="1 2">
    <name type="scientific">Microthyrium microscopicum</name>
    <dbReference type="NCBI Taxonomy" id="703497"/>
    <lineage>
        <taxon>Eukaryota</taxon>
        <taxon>Fungi</taxon>
        <taxon>Dikarya</taxon>
        <taxon>Ascomycota</taxon>
        <taxon>Pezizomycotina</taxon>
        <taxon>Dothideomycetes</taxon>
        <taxon>Dothideomycetes incertae sedis</taxon>
        <taxon>Microthyriales</taxon>
        <taxon>Microthyriaceae</taxon>
        <taxon>Microthyrium</taxon>
    </lineage>
</organism>
<dbReference type="InterPro" id="IPR011333">
    <property type="entry name" value="SKP1/BTB/POZ_sf"/>
</dbReference>
<name>A0A6A6U763_9PEZI</name>
<dbReference type="OrthoDB" id="1022638at2759"/>
<dbReference type="Proteomes" id="UP000799302">
    <property type="component" value="Unassembled WGS sequence"/>
</dbReference>
<dbReference type="EMBL" id="MU004237">
    <property type="protein sequence ID" value="KAF2668089.1"/>
    <property type="molecule type" value="Genomic_DNA"/>
</dbReference>
<protein>
    <submittedName>
        <fullName evidence="1">Uncharacterized protein</fullName>
    </submittedName>
</protein>
<dbReference type="Gene3D" id="3.30.710.10">
    <property type="entry name" value="Potassium Channel Kv1.1, Chain A"/>
    <property type="match status" value="1"/>
</dbReference>
<accession>A0A6A6U763</accession>
<sequence length="176" mass="20418">MLRPGANFRENNDNEIKLPDCDSEAFSSYVAFLYTGKIFSQFTKSEDELAREEGMLFSLLKLADFLQDDLLHNCVIDTFVAQVKQNYFTCKLITRACEAFPIHSPFVRLLQALCVQNKLDMPFDDVRSAHDTSEFWFLVAQGKEKEWETGRARRRVDAFEVEDVCAYHIHEDGKRC</sequence>
<dbReference type="CDD" id="cd18186">
    <property type="entry name" value="BTB_POZ_ZBTB_KLHL-like"/>
    <property type="match status" value="1"/>
</dbReference>
<keyword evidence="2" id="KW-1185">Reference proteome</keyword>
<dbReference type="SUPFAM" id="SSF54695">
    <property type="entry name" value="POZ domain"/>
    <property type="match status" value="1"/>
</dbReference>
<reference evidence="1" key="1">
    <citation type="journal article" date="2020" name="Stud. Mycol.">
        <title>101 Dothideomycetes genomes: a test case for predicting lifestyles and emergence of pathogens.</title>
        <authorList>
            <person name="Haridas S."/>
            <person name="Albert R."/>
            <person name="Binder M."/>
            <person name="Bloem J."/>
            <person name="Labutti K."/>
            <person name="Salamov A."/>
            <person name="Andreopoulos B."/>
            <person name="Baker S."/>
            <person name="Barry K."/>
            <person name="Bills G."/>
            <person name="Bluhm B."/>
            <person name="Cannon C."/>
            <person name="Castanera R."/>
            <person name="Culley D."/>
            <person name="Daum C."/>
            <person name="Ezra D."/>
            <person name="Gonzalez J."/>
            <person name="Henrissat B."/>
            <person name="Kuo A."/>
            <person name="Liang C."/>
            <person name="Lipzen A."/>
            <person name="Lutzoni F."/>
            <person name="Magnuson J."/>
            <person name="Mondo S."/>
            <person name="Nolan M."/>
            <person name="Ohm R."/>
            <person name="Pangilinan J."/>
            <person name="Park H.-J."/>
            <person name="Ramirez L."/>
            <person name="Alfaro M."/>
            <person name="Sun H."/>
            <person name="Tritt A."/>
            <person name="Yoshinaga Y."/>
            <person name="Zwiers L.-H."/>
            <person name="Turgeon B."/>
            <person name="Goodwin S."/>
            <person name="Spatafora J."/>
            <person name="Crous P."/>
            <person name="Grigoriev I."/>
        </authorList>
    </citation>
    <scope>NUCLEOTIDE SEQUENCE</scope>
    <source>
        <strain evidence="1">CBS 115976</strain>
    </source>
</reference>
<evidence type="ECO:0000313" key="2">
    <source>
        <dbReference type="Proteomes" id="UP000799302"/>
    </source>
</evidence>
<proteinExistence type="predicted"/>
<gene>
    <name evidence="1" type="ORF">BT63DRAFT_309232</name>
</gene>
<dbReference type="AlphaFoldDB" id="A0A6A6U763"/>
<evidence type="ECO:0000313" key="1">
    <source>
        <dbReference type="EMBL" id="KAF2668089.1"/>
    </source>
</evidence>